<dbReference type="RefSeq" id="WP_077742843.1">
    <property type="nucleotide sequence ID" value="NZ_AP022579.1"/>
</dbReference>
<reference evidence="1" key="2">
    <citation type="submission" date="2020-02" db="EMBL/GenBank/DDBJ databases">
        <authorList>
            <person name="Matsumoto Y."/>
            <person name="Motooka D."/>
            <person name="Nakamura S."/>
        </authorList>
    </citation>
    <scope>NUCLEOTIDE SEQUENCE</scope>
    <source>
        <strain evidence="1">JCM 15653</strain>
    </source>
</reference>
<evidence type="ECO:0000313" key="2">
    <source>
        <dbReference type="EMBL" id="UNC01104.1"/>
    </source>
</evidence>
<dbReference type="Proteomes" id="UP000466683">
    <property type="component" value="Chromosome"/>
</dbReference>
<dbReference type="EMBL" id="AP022579">
    <property type="protein sequence ID" value="BBX90950.1"/>
    <property type="molecule type" value="Genomic_DNA"/>
</dbReference>
<gene>
    <name evidence="2" type="ORF">H5U98_06840</name>
    <name evidence="1" type="ORF">MBOE_25990</name>
</gene>
<evidence type="ECO:0000313" key="3">
    <source>
        <dbReference type="Proteomes" id="UP000466683"/>
    </source>
</evidence>
<protein>
    <submittedName>
        <fullName evidence="2">Uncharacterized protein</fullName>
    </submittedName>
</protein>
<sequence length="82" mass="9228">MWLIESYLIPQGYFVIFATGGLNSDENPLALREHERPEWRGLKIYPGPYRYPIVESIFSRGVGTGVRYRGAPVVVQVTANAS</sequence>
<name>A0AAX3A0T2_9MYCO</name>
<dbReference type="Proteomes" id="UP001162885">
    <property type="component" value="Chromosome"/>
</dbReference>
<dbReference type="EMBL" id="CP060016">
    <property type="protein sequence ID" value="UNC01104.1"/>
    <property type="molecule type" value="Genomic_DNA"/>
</dbReference>
<proteinExistence type="predicted"/>
<accession>A0AAX3A0T2</accession>
<reference evidence="1 3" key="1">
    <citation type="journal article" date="2019" name="Emerg. Microbes Infect.">
        <title>Comprehensive subspecies identification of 175 nontuberculous mycobacteria species based on 7547 genomic profiles.</title>
        <authorList>
            <person name="Matsumoto Y."/>
            <person name="Kinjo T."/>
            <person name="Motooka D."/>
            <person name="Nabeya D."/>
            <person name="Jung N."/>
            <person name="Uechi K."/>
            <person name="Horii T."/>
            <person name="Iida T."/>
            <person name="Fujita J."/>
            <person name="Nakamura S."/>
        </authorList>
    </citation>
    <scope>NUCLEOTIDE SEQUENCE [LARGE SCALE GENOMIC DNA]</scope>
    <source>
        <strain evidence="1 3">JCM 15653</strain>
    </source>
</reference>
<keyword evidence="3" id="KW-1185">Reference proteome</keyword>
<evidence type="ECO:0000313" key="1">
    <source>
        <dbReference type="EMBL" id="BBX90950.1"/>
    </source>
</evidence>
<organism evidence="2 4">
    <name type="scientific">Mycolicibacterium boenickei</name>
    <dbReference type="NCBI Taxonomy" id="146017"/>
    <lineage>
        <taxon>Bacteria</taxon>
        <taxon>Bacillati</taxon>
        <taxon>Actinomycetota</taxon>
        <taxon>Actinomycetes</taxon>
        <taxon>Mycobacteriales</taxon>
        <taxon>Mycobacteriaceae</taxon>
        <taxon>Mycolicibacterium</taxon>
    </lineage>
</organism>
<reference evidence="2 4" key="3">
    <citation type="journal article" date="2022" name="BMC Genomics">
        <title>Comparative genome analysis of mycobacteria focusing on tRNA and non-coding RNA.</title>
        <authorList>
            <person name="Behra P.R.K."/>
            <person name="Pettersson B.M.F."/>
            <person name="Ramesh M."/>
            <person name="Das S."/>
            <person name="Dasgupta S."/>
            <person name="Kirsebom L.A."/>
        </authorList>
    </citation>
    <scope>NUCLEOTIDE SEQUENCE [LARGE SCALE GENOMIC DNA]</scope>
    <source>
        <strain evidence="2 4">DSM 44677</strain>
    </source>
</reference>
<dbReference type="AlphaFoldDB" id="A0AAX3A0T2"/>
<evidence type="ECO:0000313" key="4">
    <source>
        <dbReference type="Proteomes" id="UP001162885"/>
    </source>
</evidence>